<evidence type="ECO:0000313" key="8">
    <source>
        <dbReference type="EMBL" id="KAJ3256782.1"/>
    </source>
</evidence>
<keyword evidence="3 6" id="KW-0812">Transmembrane</keyword>
<accession>A0AAD5UG80</accession>
<dbReference type="PANTHER" id="PTHR47371:SF3">
    <property type="entry name" value="PHOSPHOGLYCEROL TRANSFERASE I"/>
    <property type="match status" value="1"/>
</dbReference>
<organism evidence="8 9">
    <name type="scientific">Boothiomyces macroporosus</name>
    <dbReference type="NCBI Taxonomy" id="261099"/>
    <lineage>
        <taxon>Eukaryota</taxon>
        <taxon>Fungi</taxon>
        <taxon>Fungi incertae sedis</taxon>
        <taxon>Chytridiomycota</taxon>
        <taxon>Chytridiomycota incertae sedis</taxon>
        <taxon>Chytridiomycetes</taxon>
        <taxon>Rhizophydiales</taxon>
        <taxon>Terramycetaceae</taxon>
        <taxon>Boothiomyces</taxon>
    </lineage>
</organism>
<dbReference type="Proteomes" id="UP001210925">
    <property type="component" value="Unassembled WGS sequence"/>
</dbReference>
<evidence type="ECO:0000256" key="6">
    <source>
        <dbReference type="SAM" id="Phobius"/>
    </source>
</evidence>
<keyword evidence="2" id="KW-1003">Cell membrane</keyword>
<feature type="transmembrane region" description="Helical" evidence="6">
    <location>
        <begin position="47"/>
        <end position="72"/>
    </location>
</feature>
<feature type="transmembrane region" description="Helical" evidence="6">
    <location>
        <begin position="13"/>
        <end position="35"/>
    </location>
</feature>
<proteinExistence type="predicted"/>
<sequence>MILLFPSILYQDFLLLFGIYNFDSLLIANLGRVALFGYSISFIVKLFYVFLLVTCITAVFIIGGEFDVGIIYKVVANWNDFSKMASSKNELIVMGVTFALFFLMLGIALGVNYLRERGKFYYLPLTTKKTGMKKKTIAWIIAYTVYLVIAIALRPDWPYNSMSKNVLFKFVMAPWNDPLANMGGSNPVLSTFSFGANADSLNKVDVTDFGFLNRTEHSEIRNVLWFNFESARADIYPFDYDSAFAQRLTDQARQAKNITPFMDNFVEECAVVTEASTASTYTIKSIMAMQCSMYPYPSDFVSEDERNYYKTCLPERLKNNGFDVMFMEPSETGWERFDKVLRKTGLSVYAKEEIDKEFEGEVPYEKINYFGYTDQVMLDRMFSWMDKRAANNTPFYLTSLTNTNHHPWTTPKEWEKKEFAHPDSHQTNDYFNSVSYTDSMIREVVEFLKQSGLSKSTLLVLNGDHGMALGDQGVFGATNALAVSYRVPMFLWTENEKWNPILRNRTIDGDRITLDIVPTILDMLNEDYSPETRFNYDYEGDSLLHPFVPKPRFGFSNPGASSIQVRENGFKYATEPSGATKVYDLKNDPEEVHELDLRTYQKGKFAGWFKRAQMLINEKITFLKKAYE</sequence>
<evidence type="ECO:0000256" key="5">
    <source>
        <dbReference type="ARBA" id="ARBA00023136"/>
    </source>
</evidence>
<gene>
    <name evidence="8" type="ORF">HK103_005156</name>
</gene>
<dbReference type="InterPro" id="IPR000917">
    <property type="entry name" value="Sulfatase_N"/>
</dbReference>
<feature type="transmembrane region" description="Helical" evidence="6">
    <location>
        <begin position="136"/>
        <end position="153"/>
    </location>
</feature>
<dbReference type="AlphaFoldDB" id="A0AAD5UG80"/>
<protein>
    <recommendedName>
        <fullName evidence="7">Sulfatase N-terminal domain-containing protein</fullName>
    </recommendedName>
</protein>
<dbReference type="Gene3D" id="3.40.720.10">
    <property type="entry name" value="Alkaline Phosphatase, subunit A"/>
    <property type="match status" value="1"/>
</dbReference>
<keyword evidence="5 6" id="KW-0472">Membrane</keyword>
<dbReference type="EMBL" id="JADGKB010000046">
    <property type="protein sequence ID" value="KAJ3256782.1"/>
    <property type="molecule type" value="Genomic_DNA"/>
</dbReference>
<evidence type="ECO:0000256" key="2">
    <source>
        <dbReference type="ARBA" id="ARBA00022475"/>
    </source>
</evidence>
<comment type="subcellular location">
    <subcellularLocation>
        <location evidence="1">Cell membrane</location>
        <topology evidence="1">Multi-pass membrane protein</topology>
    </subcellularLocation>
</comment>
<evidence type="ECO:0000313" key="9">
    <source>
        <dbReference type="Proteomes" id="UP001210925"/>
    </source>
</evidence>
<name>A0AAD5UG80_9FUNG</name>
<comment type="caution">
    <text evidence="8">The sequence shown here is derived from an EMBL/GenBank/DDBJ whole genome shotgun (WGS) entry which is preliminary data.</text>
</comment>
<dbReference type="SUPFAM" id="SSF53649">
    <property type="entry name" value="Alkaline phosphatase-like"/>
    <property type="match status" value="1"/>
</dbReference>
<dbReference type="Pfam" id="PF00884">
    <property type="entry name" value="Sulfatase"/>
    <property type="match status" value="1"/>
</dbReference>
<evidence type="ECO:0000256" key="1">
    <source>
        <dbReference type="ARBA" id="ARBA00004651"/>
    </source>
</evidence>
<dbReference type="CDD" id="cd16015">
    <property type="entry name" value="LTA_synthase"/>
    <property type="match status" value="1"/>
</dbReference>
<dbReference type="InterPro" id="IPR017850">
    <property type="entry name" value="Alkaline_phosphatase_core_sf"/>
</dbReference>
<keyword evidence="9" id="KW-1185">Reference proteome</keyword>
<dbReference type="PANTHER" id="PTHR47371">
    <property type="entry name" value="LIPOTEICHOIC ACID SYNTHASE"/>
    <property type="match status" value="1"/>
</dbReference>
<evidence type="ECO:0000256" key="3">
    <source>
        <dbReference type="ARBA" id="ARBA00022692"/>
    </source>
</evidence>
<feature type="domain" description="Sulfatase N-terminal" evidence="7">
    <location>
        <begin position="255"/>
        <end position="524"/>
    </location>
</feature>
<dbReference type="GO" id="GO:0005886">
    <property type="term" value="C:plasma membrane"/>
    <property type="evidence" value="ECO:0007669"/>
    <property type="project" value="UniProtKB-SubCell"/>
</dbReference>
<evidence type="ECO:0000259" key="7">
    <source>
        <dbReference type="Pfam" id="PF00884"/>
    </source>
</evidence>
<evidence type="ECO:0000256" key="4">
    <source>
        <dbReference type="ARBA" id="ARBA00022989"/>
    </source>
</evidence>
<keyword evidence="4 6" id="KW-1133">Transmembrane helix</keyword>
<feature type="transmembrane region" description="Helical" evidence="6">
    <location>
        <begin position="92"/>
        <end position="115"/>
    </location>
</feature>
<dbReference type="InterPro" id="IPR050448">
    <property type="entry name" value="OpgB/LTA_synthase_biosynth"/>
</dbReference>
<reference evidence="8" key="1">
    <citation type="submission" date="2020-05" db="EMBL/GenBank/DDBJ databases">
        <title>Phylogenomic resolution of chytrid fungi.</title>
        <authorList>
            <person name="Stajich J.E."/>
            <person name="Amses K."/>
            <person name="Simmons R."/>
            <person name="Seto K."/>
            <person name="Myers J."/>
            <person name="Bonds A."/>
            <person name="Quandt C.A."/>
            <person name="Barry K."/>
            <person name="Liu P."/>
            <person name="Grigoriev I."/>
            <person name="Longcore J.E."/>
            <person name="James T.Y."/>
        </authorList>
    </citation>
    <scope>NUCLEOTIDE SEQUENCE</scope>
    <source>
        <strain evidence="8">PLAUS21</strain>
    </source>
</reference>